<keyword evidence="13" id="KW-1185">Reference proteome</keyword>
<dbReference type="PROSITE" id="PS50089">
    <property type="entry name" value="ZF_RING_2"/>
    <property type="match status" value="1"/>
</dbReference>
<dbReference type="PANTHER" id="PTHR14155:SF592">
    <property type="entry name" value="RING-H2 FINGER PROTEIN ATL57"/>
    <property type="match status" value="1"/>
</dbReference>
<evidence type="ECO:0000256" key="11">
    <source>
        <dbReference type="SAM" id="Phobius"/>
    </source>
</evidence>
<evidence type="ECO:0000313" key="14">
    <source>
        <dbReference type="RefSeq" id="XP_022729082.1"/>
    </source>
</evidence>
<gene>
    <name evidence="14" type="primary">LOC111284601</name>
</gene>
<dbReference type="CDD" id="cd16461">
    <property type="entry name" value="RING-H2_EL5-like"/>
    <property type="match status" value="1"/>
</dbReference>
<comment type="similarity">
    <text evidence="8">Belongs to the RING-type zinc finger family. ATL subfamily.</text>
</comment>
<evidence type="ECO:0000256" key="8">
    <source>
        <dbReference type="ARBA" id="ARBA00024209"/>
    </source>
</evidence>
<keyword evidence="5 9" id="KW-0863">Zinc-finger</keyword>
<evidence type="ECO:0000256" key="10">
    <source>
        <dbReference type="SAM" id="MobiDB-lite"/>
    </source>
</evidence>
<evidence type="ECO:0000256" key="3">
    <source>
        <dbReference type="ARBA" id="ARBA00012483"/>
    </source>
</evidence>
<feature type="transmembrane region" description="Helical" evidence="11">
    <location>
        <begin position="57"/>
        <end position="79"/>
    </location>
</feature>
<reference evidence="14" key="1">
    <citation type="submission" date="2025-08" db="UniProtKB">
        <authorList>
            <consortium name="RefSeq"/>
        </authorList>
    </citation>
    <scope>IDENTIFICATION</scope>
    <source>
        <tissue evidence="14">Fruit stalk</tissue>
    </source>
</reference>
<dbReference type="RefSeq" id="XP_022729082.1">
    <property type="nucleotide sequence ID" value="XM_022873347.1"/>
</dbReference>
<name>A0A6P5XMH6_DURZI</name>
<organism evidence="13 14">
    <name type="scientific">Durio zibethinus</name>
    <name type="common">Durian</name>
    <dbReference type="NCBI Taxonomy" id="66656"/>
    <lineage>
        <taxon>Eukaryota</taxon>
        <taxon>Viridiplantae</taxon>
        <taxon>Streptophyta</taxon>
        <taxon>Embryophyta</taxon>
        <taxon>Tracheophyta</taxon>
        <taxon>Spermatophyta</taxon>
        <taxon>Magnoliopsida</taxon>
        <taxon>eudicotyledons</taxon>
        <taxon>Gunneridae</taxon>
        <taxon>Pentapetalae</taxon>
        <taxon>rosids</taxon>
        <taxon>malvids</taxon>
        <taxon>Malvales</taxon>
        <taxon>Malvaceae</taxon>
        <taxon>Helicteroideae</taxon>
        <taxon>Durio</taxon>
    </lineage>
</organism>
<dbReference type="GO" id="GO:0008270">
    <property type="term" value="F:zinc ion binding"/>
    <property type="evidence" value="ECO:0007669"/>
    <property type="project" value="UniProtKB-KW"/>
</dbReference>
<evidence type="ECO:0000256" key="7">
    <source>
        <dbReference type="ARBA" id="ARBA00022833"/>
    </source>
</evidence>
<keyword evidence="11" id="KW-1133">Transmembrane helix</keyword>
<dbReference type="Pfam" id="PF13639">
    <property type="entry name" value="zf-RING_2"/>
    <property type="match status" value="1"/>
</dbReference>
<dbReference type="Proteomes" id="UP000515121">
    <property type="component" value="Unplaced"/>
</dbReference>
<keyword evidence="11" id="KW-0812">Transmembrane</keyword>
<feature type="region of interest" description="Disordered" evidence="10">
    <location>
        <begin position="27"/>
        <end position="47"/>
    </location>
</feature>
<dbReference type="OrthoDB" id="8062037at2759"/>
<evidence type="ECO:0000256" key="5">
    <source>
        <dbReference type="ARBA" id="ARBA00022771"/>
    </source>
</evidence>
<dbReference type="GeneID" id="111284601"/>
<dbReference type="InterPro" id="IPR053238">
    <property type="entry name" value="RING-H2_zinc_finger"/>
</dbReference>
<dbReference type="SUPFAM" id="SSF57850">
    <property type="entry name" value="RING/U-box"/>
    <property type="match status" value="1"/>
</dbReference>
<protein>
    <recommendedName>
        <fullName evidence="3">RING-type E3 ubiquitin transferase</fullName>
        <ecNumber evidence="3">2.3.2.27</ecNumber>
    </recommendedName>
</protein>
<dbReference type="InterPro" id="IPR013083">
    <property type="entry name" value="Znf_RING/FYVE/PHD"/>
</dbReference>
<feature type="domain" description="RING-type" evidence="12">
    <location>
        <begin position="143"/>
        <end position="185"/>
    </location>
</feature>
<feature type="compositionally biased region" description="Low complexity" evidence="10">
    <location>
        <begin position="35"/>
        <end position="46"/>
    </location>
</feature>
<sequence>MKPYIRKLFLSYDPPYSTNSLPPPYLHTTTITNASSSQPSSSAELSQVQPNRPFDPFMALTIVVLLIALFFMGFFSIYIRRFTEDPTDHLSRRRRYRGGPFYAFPFPSDPHHVSASRKGLDPTTIRSLPVYSYHGNEKYQIDCAICLSEFEEKEYIKTIPYCKHVFHVECIDTWLASRGSCPVCRGTRLFEIKGGDDGLGVVQERIDQNVSQSTTVEDTCMVMGITSSVRRTNSCSSLGQRAIMQRTLSF</sequence>
<accession>A0A6P5XMH6</accession>
<evidence type="ECO:0000259" key="12">
    <source>
        <dbReference type="PROSITE" id="PS50089"/>
    </source>
</evidence>
<dbReference type="PANTHER" id="PTHR14155">
    <property type="entry name" value="RING FINGER DOMAIN-CONTAINING"/>
    <property type="match status" value="1"/>
</dbReference>
<dbReference type="GO" id="GO:0061630">
    <property type="term" value="F:ubiquitin protein ligase activity"/>
    <property type="evidence" value="ECO:0007669"/>
    <property type="project" value="UniProtKB-EC"/>
</dbReference>
<dbReference type="AlphaFoldDB" id="A0A6P5XMH6"/>
<evidence type="ECO:0000313" key="13">
    <source>
        <dbReference type="Proteomes" id="UP000515121"/>
    </source>
</evidence>
<evidence type="ECO:0000256" key="1">
    <source>
        <dbReference type="ARBA" id="ARBA00000900"/>
    </source>
</evidence>
<proteinExistence type="inferred from homology"/>
<evidence type="ECO:0000256" key="4">
    <source>
        <dbReference type="ARBA" id="ARBA00022723"/>
    </source>
</evidence>
<keyword evidence="11" id="KW-0472">Membrane</keyword>
<dbReference type="Gene3D" id="3.30.40.10">
    <property type="entry name" value="Zinc/RING finger domain, C3HC4 (zinc finger)"/>
    <property type="match status" value="1"/>
</dbReference>
<evidence type="ECO:0000256" key="6">
    <source>
        <dbReference type="ARBA" id="ARBA00022786"/>
    </source>
</evidence>
<keyword evidence="4" id="KW-0479">Metal-binding</keyword>
<comment type="pathway">
    <text evidence="2">Protein modification; protein ubiquitination.</text>
</comment>
<keyword evidence="6" id="KW-0833">Ubl conjugation pathway</keyword>
<dbReference type="SMART" id="SM00184">
    <property type="entry name" value="RING"/>
    <property type="match status" value="1"/>
</dbReference>
<keyword evidence="7" id="KW-0862">Zinc</keyword>
<dbReference type="EC" id="2.3.2.27" evidence="3"/>
<dbReference type="KEGG" id="dzi:111284601"/>
<evidence type="ECO:0000256" key="2">
    <source>
        <dbReference type="ARBA" id="ARBA00004906"/>
    </source>
</evidence>
<dbReference type="InterPro" id="IPR001841">
    <property type="entry name" value="Znf_RING"/>
</dbReference>
<comment type="catalytic activity">
    <reaction evidence="1">
        <text>S-ubiquitinyl-[E2 ubiquitin-conjugating enzyme]-L-cysteine + [acceptor protein]-L-lysine = [E2 ubiquitin-conjugating enzyme]-L-cysteine + N(6)-ubiquitinyl-[acceptor protein]-L-lysine.</text>
        <dbReference type="EC" id="2.3.2.27"/>
    </reaction>
</comment>
<evidence type="ECO:0000256" key="9">
    <source>
        <dbReference type="PROSITE-ProRule" id="PRU00175"/>
    </source>
</evidence>